<sequence length="277" mass="31493">MEKKGKAGKWILTIVMLLVGLICIFPFIFMISSSFKVSGEVMQFPFHLIPEHFTFDNFIGLFQNGMYNFQKWYVNTVVMTGLCILIKIFFVSFTAYGFSKINFKGRDTIFLILLSAMMIPSDIMILPRYIIFKNLHILDTMWALILPSCVDVYFVFLLRQSFISVPESISEAARIDGCGHLRIYWQVIFPLSKPAIATMALFSFTWAWNDYMGPYLYISTMDKQMLSVGVKLFASGLIQDYGSQMAAATVVLLPVLVAFLFCQRFFIEGVASSGVKG</sequence>
<comment type="similarity">
    <text evidence="7">Belongs to the binding-protein-dependent transport system permease family.</text>
</comment>
<dbReference type="Proteomes" id="UP000245412">
    <property type="component" value="Unassembled WGS sequence"/>
</dbReference>
<organism evidence="9 10">
    <name type="scientific">Murimonas intestini</name>
    <dbReference type="NCBI Taxonomy" id="1337051"/>
    <lineage>
        <taxon>Bacteria</taxon>
        <taxon>Bacillati</taxon>
        <taxon>Bacillota</taxon>
        <taxon>Clostridia</taxon>
        <taxon>Lachnospirales</taxon>
        <taxon>Lachnospiraceae</taxon>
        <taxon>Murimonas</taxon>
    </lineage>
</organism>
<dbReference type="InterPro" id="IPR035906">
    <property type="entry name" value="MetI-like_sf"/>
</dbReference>
<dbReference type="GO" id="GO:0005886">
    <property type="term" value="C:plasma membrane"/>
    <property type="evidence" value="ECO:0007669"/>
    <property type="project" value="UniProtKB-SubCell"/>
</dbReference>
<dbReference type="SUPFAM" id="SSF161098">
    <property type="entry name" value="MetI-like"/>
    <property type="match status" value="1"/>
</dbReference>
<feature type="transmembrane region" description="Helical" evidence="7">
    <location>
        <begin position="108"/>
        <end position="130"/>
    </location>
</feature>
<evidence type="ECO:0000256" key="1">
    <source>
        <dbReference type="ARBA" id="ARBA00004651"/>
    </source>
</evidence>
<dbReference type="CDD" id="cd06261">
    <property type="entry name" value="TM_PBP2"/>
    <property type="match status" value="1"/>
</dbReference>
<comment type="subcellular location">
    <subcellularLocation>
        <location evidence="1 7">Cell membrane</location>
        <topology evidence="1 7">Multi-pass membrane protein</topology>
    </subcellularLocation>
</comment>
<dbReference type="PROSITE" id="PS50928">
    <property type="entry name" value="ABC_TM1"/>
    <property type="match status" value="1"/>
</dbReference>
<feature type="domain" description="ABC transmembrane type-1" evidence="8">
    <location>
        <begin position="73"/>
        <end position="262"/>
    </location>
</feature>
<keyword evidence="6 7" id="KW-0472">Membrane</keyword>
<keyword evidence="3" id="KW-1003">Cell membrane</keyword>
<keyword evidence="5 7" id="KW-1133">Transmembrane helix</keyword>
<evidence type="ECO:0000256" key="6">
    <source>
        <dbReference type="ARBA" id="ARBA00023136"/>
    </source>
</evidence>
<dbReference type="RefSeq" id="WP_109626843.1">
    <property type="nucleotide sequence ID" value="NZ_CABJAT010000004.1"/>
</dbReference>
<dbReference type="Gene3D" id="1.10.3720.10">
    <property type="entry name" value="MetI-like"/>
    <property type="match status" value="1"/>
</dbReference>
<feature type="transmembrane region" description="Helical" evidence="7">
    <location>
        <begin position="245"/>
        <end position="267"/>
    </location>
</feature>
<dbReference type="AlphaFoldDB" id="A0AB73T3I1"/>
<keyword evidence="10" id="KW-1185">Reference proteome</keyword>
<dbReference type="PANTHER" id="PTHR43744">
    <property type="entry name" value="ABC TRANSPORTER PERMEASE PROTEIN MG189-RELATED-RELATED"/>
    <property type="match status" value="1"/>
</dbReference>
<evidence type="ECO:0000259" key="8">
    <source>
        <dbReference type="PROSITE" id="PS50928"/>
    </source>
</evidence>
<dbReference type="EMBL" id="QGGY01000007">
    <property type="protein sequence ID" value="PWJ75082.1"/>
    <property type="molecule type" value="Genomic_DNA"/>
</dbReference>
<keyword evidence="4 7" id="KW-0812">Transmembrane</keyword>
<evidence type="ECO:0000256" key="2">
    <source>
        <dbReference type="ARBA" id="ARBA00022448"/>
    </source>
</evidence>
<comment type="caution">
    <text evidence="9">The sequence shown here is derived from an EMBL/GenBank/DDBJ whole genome shotgun (WGS) entry which is preliminary data.</text>
</comment>
<feature type="transmembrane region" description="Helical" evidence="7">
    <location>
        <begin position="12"/>
        <end position="35"/>
    </location>
</feature>
<evidence type="ECO:0000313" key="10">
    <source>
        <dbReference type="Proteomes" id="UP000245412"/>
    </source>
</evidence>
<evidence type="ECO:0000256" key="5">
    <source>
        <dbReference type="ARBA" id="ARBA00022989"/>
    </source>
</evidence>
<gene>
    <name evidence="9" type="ORF">C7383_10789</name>
</gene>
<evidence type="ECO:0000256" key="7">
    <source>
        <dbReference type="RuleBase" id="RU363032"/>
    </source>
</evidence>
<dbReference type="GO" id="GO:0055085">
    <property type="term" value="P:transmembrane transport"/>
    <property type="evidence" value="ECO:0007669"/>
    <property type="project" value="InterPro"/>
</dbReference>
<dbReference type="Pfam" id="PF00528">
    <property type="entry name" value="BPD_transp_1"/>
    <property type="match status" value="1"/>
</dbReference>
<dbReference type="InterPro" id="IPR000515">
    <property type="entry name" value="MetI-like"/>
</dbReference>
<feature type="transmembrane region" description="Helical" evidence="7">
    <location>
        <begin position="183"/>
        <end position="208"/>
    </location>
</feature>
<feature type="transmembrane region" description="Helical" evidence="7">
    <location>
        <begin position="72"/>
        <end position="96"/>
    </location>
</feature>
<proteinExistence type="inferred from homology"/>
<protein>
    <submittedName>
        <fullName evidence="9">Carbohydrate ABC transporter membrane protein 2 (CUT1 family)</fullName>
    </submittedName>
</protein>
<keyword evidence="2 7" id="KW-0813">Transport</keyword>
<name>A0AB73T3I1_9FIRM</name>
<reference evidence="9 10" key="1">
    <citation type="submission" date="2018-05" db="EMBL/GenBank/DDBJ databases">
        <authorList>
            <person name="Goeker M."/>
            <person name="Huntemann M."/>
            <person name="Clum A."/>
            <person name="Pillay M."/>
            <person name="Palaniappan K."/>
            <person name="Varghese N."/>
            <person name="Mikhailova N."/>
            <person name="Stamatis D."/>
            <person name="Reddy T."/>
            <person name="Daum C."/>
            <person name="Shapiro N."/>
            <person name="Ivanova N."/>
            <person name="Kyrpides N."/>
            <person name="Woyke T."/>
        </authorList>
    </citation>
    <scope>NUCLEOTIDE SEQUENCE [LARGE SCALE GENOMIC DNA]</scope>
    <source>
        <strain evidence="9 10">DSM 26524</strain>
    </source>
</reference>
<evidence type="ECO:0000256" key="4">
    <source>
        <dbReference type="ARBA" id="ARBA00022692"/>
    </source>
</evidence>
<evidence type="ECO:0000313" key="9">
    <source>
        <dbReference type="EMBL" id="PWJ75082.1"/>
    </source>
</evidence>
<feature type="transmembrane region" description="Helical" evidence="7">
    <location>
        <begin position="142"/>
        <end position="162"/>
    </location>
</feature>
<evidence type="ECO:0000256" key="3">
    <source>
        <dbReference type="ARBA" id="ARBA00022475"/>
    </source>
</evidence>
<accession>A0AB73T3I1</accession>
<dbReference type="PANTHER" id="PTHR43744:SF8">
    <property type="entry name" value="SN-GLYCEROL-3-PHOSPHATE TRANSPORT SYSTEM PERMEASE PROTEIN UGPE"/>
    <property type="match status" value="1"/>
</dbReference>